<organism evidence="3 4">
    <name type="scientific">candidate division KSB3 bacterium</name>
    <dbReference type="NCBI Taxonomy" id="2044937"/>
    <lineage>
        <taxon>Bacteria</taxon>
        <taxon>candidate division KSB3</taxon>
    </lineage>
</organism>
<keyword evidence="3" id="KW-0378">Hydrolase</keyword>
<sequence length="251" mass="28261">MRKIWIFMLVLLAVAPCVKAEDIVITDNGKGTAQYDVILVQNPTIAIDGTPDEEIWAAVPELSGSLNYPWEAVQAPKTVFKAFHDGSTLYFSFVVEDREVLVEDEWKSDESTVDDEDRVEIFFAGGSVDQPDDYSLATYYAIEVDAQGRVHDYSAVYYRHLDSSWNLKDLNTAGIETESGYLVEGSIPLASLQELQLIREDKTMRAGVFRAEFSKAGSEIQMQWISWVDPNTTYPDFHVDSAFGVFRFLGL</sequence>
<reference evidence="3 4" key="1">
    <citation type="submission" date="2017-10" db="EMBL/GenBank/DDBJ databases">
        <title>Novel microbial diversity and functional potential in the marine mammal oral microbiome.</title>
        <authorList>
            <person name="Dudek N.K."/>
            <person name="Sun C.L."/>
            <person name="Burstein D."/>
            <person name="Kantor R.S."/>
            <person name="Aliaga Goltsman D.S."/>
            <person name="Bik E.M."/>
            <person name="Thomas B.C."/>
            <person name="Banfield J.F."/>
            <person name="Relman D.A."/>
        </authorList>
    </citation>
    <scope>NUCLEOTIDE SEQUENCE [LARGE SCALE GENOMIC DNA]</scope>
    <source>
        <strain evidence="3">DOLZORAL124_49_17</strain>
    </source>
</reference>
<dbReference type="Proteomes" id="UP000229740">
    <property type="component" value="Unassembled WGS sequence"/>
</dbReference>
<keyword evidence="3" id="KW-0119">Carbohydrate metabolism</keyword>
<keyword evidence="3" id="KW-0326">Glycosidase</keyword>
<dbReference type="EMBL" id="PDPS01000034">
    <property type="protein sequence ID" value="PID56472.1"/>
    <property type="molecule type" value="Genomic_DNA"/>
</dbReference>
<dbReference type="GO" id="GO:0004553">
    <property type="term" value="F:hydrolase activity, hydrolyzing O-glycosyl compounds"/>
    <property type="evidence" value="ECO:0007669"/>
    <property type="project" value="InterPro"/>
</dbReference>
<gene>
    <name evidence="3" type="ORF">CSB45_11515</name>
</gene>
<keyword evidence="3" id="KW-0858">Xylan degradation</keyword>
<name>A0A2G6E3J4_9BACT</name>
<dbReference type="GO" id="GO:0045493">
    <property type="term" value="P:xylan catabolic process"/>
    <property type="evidence" value="ECO:0007669"/>
    <property type="project" value="UniProtKB-KW"/>
</dbReference>
<feature type="signal peptide" evidence="1">
    <location>
        <begin position="1"/>
        <end position="20"/>
    </location>
</feature>
<comment type="caution">
    <text evidence="3">The sequence shown here is derived from an EMBL/GenBank/DDBJ whole genome shotgun (WGS) entry which is preliminary data.</text>
</comment>
<proteinExistence type="predicted"/>
<accession>A0A2G6E3J4</accession>
<dbReference type="InterPro" id="IPR010502">
    <property type="entry name" value="Carb-bd_dom_fam9"/>
</dbReference>
<protein>
    <submittedName>
        <fullName evidence="3">Endoxylanase</fullName>
    </submittedName>
</protein>
<evidence type="ECO:0000313" key="3">
    <source>
        <dbReference type="EMBL" id="PID56472.1"/>
    </source>
</evidence>
<dbReference type="GO" id="GO:0030246">
    <property type="term" value="F:carbohydrate binding"/>
    <property type="evidence" value="ECO:0007669"/>
    <property type="project" value="InterPro"/>
</dbReference>
<keyword evidence="1" id="KW-0732">Signal</keyword>
<feature type="chain" id="PRO_5014700686" evidence="1">
    <location>
        <begin position="21"/>
        <end position="251"/>
    </location>
</feature>
<dbReference type="Pfam" id="PF06452">
    <property type="entry name" value="CBM9_1"/>
    <property type="match status" value="1"/>
</dbReference>
<feature type="domain" description="Carbohydrate-binding" evidence="2">
    <location>
        <begin position="47"/>
        <end position="246"/>
    </location>
</feature>
<dbReference type="CDD" id="cd09620">
    <property type="entry name" value="CBM9_like_3"/>
    <property type="match status" value="1"/>
</dbReference>
<evidence type="ECO:0000313" key="4">
    <source>
        <dbReference type="Proteomes" id="UP000229740"/>
    </source>
</evidence>
<evidence type="ECO:0000256" key="1">
    <source>
        <dbReference type="SAM" id="SignalP"/>
    </source>
</evidence>
<dbReference type="Gene3D" id="2.60.40.1190">
    <property type="match status" value="1"/>
</dbReference>
<dbReference type="SUPFAM" id="SSF49344">
    <property type="entry name" value="CBD9-like"/>
    <property type="match status" value="1"/>
</dbReference>
<evidence type="ECO:0000259" key="2">
    <source>
        <dbReference type="Pfam" id="PF06452"/>
    </source>
</evidence>
<dbReference type="AlphaFoldDB" id="A0A2G6E3J4"/>
<keyword evidence="3" id="KW-0624">Polysaccharide degradation</keyword>